<gene>
    <name evidence="3" type="ORF">AMSG_09612</name>
</gene>
<evidence type="ECO:0000256" key="1">
    <source>
        <dbReference type="SAM" id="Phobius"/>
    </source>
</evidence>
<evidence type="ECO:0000256" key="2">
    <source>
        <dbReference type="SAM" id="SignalP"/>
    </source>
</evidence>
<keyword evidence="1" id="KW-0472">Membrane</keyword>
<keyword evidence="2" id="KW-0732">Signal</keyword>
<keyword evidence="1" id="KW-0812">Transmembrane</keyword>
<keyword evidence="1" id="KW-1133">Transmembrane helix</keyword>
<evidence type="ECO:0000313" key="4">
    <source>
        <dbReference type="Proteomes" id="UP000054408"/>
    </source>
</evidence>
<feature type="transmembrane region" description="Helical" evidence="1">
    <location>
        <begin position="451"/>
        <end position="471"/>
    </location>
</feature>
<dbReference type="GeneID" id="25568038"/>
<dbReference type="EMBL" id="GL349484">
    <property type="protein sequence ID" value="KNC53965.1"/>
    <property type="molecule type" value="Genomic_DNA"/>
</dbReference>
<dbReference type="AlphaFoldDB" id="A0A0L0DNX1"/>
<proteinExistence type="predicted"/>
<evidence type="ECO:0000313" key="3">
    <source>
        <dbReference type="EMBL" id="KNC53965.1"/>
    </source>
</evidence>
<protein>
    <submittedName>
        <fullName evidence="3">Uncharacterized protein</fullName>
    </submittedName>
</protein>
<keyword evidence="4" id="KW-1185">Reference proteome</keyword>
<reference evidence="3 4" key="1">
    <citation type="submission" date="2010-05" db="EMBL/GenBank/DDBJ databases">
        <title>The Genome Sequence of Thecamonas trahens ATCC 50062.</title>
        <authorList>
            <consortium name="The Broad Institute Genome Sequencing Platform"/>
            <person name="Russ C."/>
            <person name="Cuomo C."/>
            <person name="Shea T."/>
            <person name="Young S.K."/>
            <person name="Zeng Q."/>
            <person name="Koehrsen M."/>
            <person name="Haas B."/>
            <person name="Borodovsky M."/>
            <person name="Guigo R."/>
            <person name="Alvarado L."/>
            <person name="Berlin A."/>
            <person name="Bochicchio J."/>
            <person name="Borenstein D."/>
            <person name="Chapman S."/>
            <person name="Chen Z."/>
            <person name="Freedman E."/>
            <person name="Gellesch M."/>
            <person name="Goldberg J."/>
            <person name="Griggs A."/>
            <person name="Gujja S."/>
            <person name="Heilman E."/>
            <person name="Heiman D."/>
            <person name="Hepburn T."/>
            <person name="Howarth C."/>
            <person name="Jen D."/>
            <person name="Larson L."/>
            <person name="Mehta T."/>
            <person name="Park D."/>
            <person name="Pearson M."/>
            <person name="Roberts A."/>
            <person name="Saif S."/>
            <person name="Shenoy N."/>
            <person name="Sisk P."/>
            <person name="Stolte C."/>
            <person name="Sykes S."/>
            <person name="Thomson T."/>
            <person name="Walk T."/>
            <person name="White J."/>
            <person name="Yandava C."/>
            <person name="Burger G."/>
            <person name="Gray M.W."/>
            <person name="Holland P.W.H."/>
            <person name="King N."/>
            <person name="Lang F.B.F."/>
            <person name="Roger A.J."/>
            <person name="Ruiz-Trillo I."/>
            <person name="Lander E."/>
            <person name="Nusbaum C."/>
        </authorList>
    </citation>
    <scope>NUCLEOTIDE SEQUENCE [LARGE SCALE GENOMIC DNA]</scope>
    <source>
        <strain evidence="3 4">ATCC 50062</strain>
    </source>
</reference>
<feature type="signal peptide" evidence="2">
    <location>
        <begin position="1"/>
        <end position="19"/>
    </location>
</feature>
<feature type="chain" id="PRO_5005537790" evidence="2">
    <location>
        <begin position="20"/>
        <end position="472"/>
    </location>
</feature>
<name>A0A0L0DNX1_THETB</name>
<organism evidence="3 4">
    <name type="scientific">Thecamonas trahens ATCC 50062</name>
    <dbReference type="NCBI Taxonomy" id="461836"/>
    <lineage>
        <taxon>Eukaryota</taxon>
        <taxon>Apusozoa</taxon>
        <taxon>Apusomonadida</taxon>
        <taxon>Apusomonadidae</taxon>
        <taxon>Thecamonas</taxon>
    </lineage>
</organism>
<dbReference type="Proteomes" id="UP000054408">
    <property type="component" value="Unassembled WGS sequence"/>
</dbReference>
<accession>A0A0L0DNX1</accession>
<dbReference type="RefSeq" id="XP_013754167.1">
    <property type="nucleotide sequence ID" value="XM_013898713.1"/>
</dbReference>
<sequence>MRAAVFVLALLGLAALAAATYTPSEHDVRAALKNELSDKIASAMAATPEHSVTSRAQSDCDKHSSSCSCGAEAGCVWVIGLDTRDSENPKAGGMCVEGNHATGKKLITPGITQIFDCWWPATDRHTCSETCTYRLAISFSSFYVRAELDMAPTFASGSSQAAANAFDGIQFRAFLFYSSGGFGMPATLPFFTGSAYMIANAGTSISNANNNGMPGYRGAAFFVLLDSVFKYKTSEHPNGYVAGTGTAPTFTAVSNVGFSSSTVTTTGAANTSVTINKWELTSNVDGGTLKYICYFGAEEWDAPSNNKRYQPYDAKCDLTSSGITLAAGEALGVRMVVASATAAGTANSASETLTVGAGSIGFAPKAKTAAGAEFDVAVSAPSDCGEITSAWRSEPDFLNTLSENVGTAKYVCTYASFQTSETSWSWDPESKIDRSQADANINAQSSATLGLAAQPLLVAAVAFVASLLVLFA</sequence>